<dbReference type="InterPro" id="IPR012312">
    <property type="entry name" value="Hemerythrin-like"/>
</dbReference>
<gene>
    <name evidence="2" type="ORF">J2T60_001151</name>
</gene>
<reference evidence="2 3" key="1">
    <citation type="submission" date="2022-03" db="EMBL/GenBank/DDBJ databases">
        <title>Genomic Encyclopedia of Type Strains, Phase III (KMG-III): the genomes of soil and plant-associated and newly described type strains.</title>
        <authorList>
            <person name="Whitman W."/>
        </authorList>
    </citation>
    <scope>NUCLEOTIDE SEQUENCE [LARGE SCALE GENOMIC DNA]</scope>
    <source>
        <strain evidence="2 3">BSker1</strain>
    </source>
</reference>
<keyword evidence="3" id="KW-1185">Reference proteome</keyword>
<protein>
    <submittedName>
        <fullName evidence="2">Iron-sulfur cluster repair protein YtfE (RIC family)</fullName>
    </submittedName>
</protein>
<comment type="caution">
    <text evidence="2">The sequence shown here is derived from an EMBL/GenBank/DDBJ whole genome shotgun (WGS) entry which is preliminary data.</text>
</comment>
<evidence type="ECO:0000313" key="3">
    <source>
        <dbReference type="Proteomes" id="UP001523550"/>
    </source>
</evidence>
<sequence>MKRSPTLQPLSREHNTALKLARDARQAAAHGSEKEVAGVWRRLCRTWFTEMASHFRAEEELLFPLLQAQGETELVKQLLREHQAMRRTLEDANRQDRARLDAIGNVLNDHVRREEREAFPKLEAYLSPETAERIDHGLALTLASLKEKQAS</sequence>
<dbReference type="EMBL" id="JALJYF010000001">
    <property type="protein sequence ID" value="MCP1727186.1"/>
    <property type="molecule type" value="Genomic_DNA"/>
</dbReference>
<dbReference type="PANTHER" id="PTHR39966">
    <property type="entry name" value="BLL2471 PROTEIN-RELATED"/>
    <property type="match status" value="1"/>
</dbReference>
<organism evidence="2 3">
    <name type="scientific">Natronospira proteinivora</name>
    <dbReference type="NCBI Taxonomy" id="1807133"/>
    <lineage>
        <taxon>Bacteria</taxon>
        <taxon>Pseudomonadati</taxon>
        <taxon>Pseudomonadota</taxon>
        <taxon>Gammaproteobacteria</taxon>
        <taxon>Natronospirales</taxon>
        <taxon>Natronospiraceae</taxon>
        <taxon>Natronospira</taxon>
    </lineage>
</organism>
<feature type="domain" description="Hemerythrin-like" evidence="1">
    <location>
        <begin position="10"/>
        <end position="122"/>
    </location>
</feature>
<dbReference type="Gene3D" id="1.20.120.520">
    <property type="entry name" value="nmb1532 protein domain like"/>
    <property type="match status" value="1"/>
</dbReference>
<dbReference type="PANTHER" id="PTHR39966:SF3">
    <property type="entry name" value="DUF438 DOMAIN-CONTAINING PROTEIN"/>
    <property type="match status" value="1"/>
</dbReference>
<accession>A0ABT1G7I7</accession>
<name>A0ABT1G7I7_9GAMM</name>
<evidence type="ECO:0000259" key="1">
    <source>
        <dbReference type="Pfam" id="PF01814"/>
    </source>
</evidence>
<dbReference type="Pfam" id="PF01814">
    <property type="entry name" value="Hemerythrin"/>
    <property type="match status" value="1"/>
</dbReference>
<dbReference type="RefSeq" id="WP_253446687.1">
    <property type="nucleotide sequence ID" value="NZ_JALJYF010000001.1"/>
</dbReference>
<evidence type="ECO:0000313" key="2">
    <source>
        <dbReference type="EMBL" id="MCP1727186.1"/>
    </source>
</evidence>
<proteinExistence type="predicted"/>
<dbReference type="Proteomes" id="UP001523550">
    <property type="component" value="Unassembled WGS sequence"/>
</dbReference>